<dbReference type="RefSeq" id="WP_148759514.1">
    <property type="nucleotide sequence ID" value="NZ_VSRQ01000003.1"/>
</dbReference>
<accession>A0A5D3FPC2</accession>
<comment type="caution">
    <text evidence="1">The sequence shown here is derived from an EMBL/GenBank/DDBJ whole genome shotgun (WGS) entry which is preliminary data.</text>
</comment>
<sequence length="89" mass="8820">MSHTHPRTLTFADLDGLRAEVLPGRLLLSALAPLGGGGTGGGGGDTTIVYACQATNSPGTNGLLGTGLFAQAPYSSLTCVPGTVVQQHG</sequence>
<evidence type="ECO:0000313" key="1">
    <source>
        <dbReference type="EMBL" id="TYK49025.1"/>
    </source>
</evidence>
<gene>
    <name evidence="1" type="ORF">FXF68_14415</name>
</gene>
<reference evidence="1 2" key="1">
    <citation type="submission" date="2019-08" db="EMBL/GenBank/DDBJ databases">
        <title>Actinomadura sp. nov. CYP1-5 isolated from mountain soil.</title>
        <authorList>
            <person name="Songsumanus A."/>
            <person name="Kuncharoen N."/>
            <person name="Kudo T."/>
            <person name="Yuki M."/>
            <person name="Igarashi Y."/>
            <person name="Tanasupawat S."/>
        </authorList>
    </citation>
    <scope>NUCLEOTIDE SEQUENCE [LARGE SCALE GENOMIC DNA]</scope>
    <source>
        <strain evidence="1 2">CYP1-5</strain>
    </source>
</reference>
<organism evidence="1 2">
    <name type="scientific">Actinomadura decatromicini</name>
    <dbReference type="NCBI Taxonomy" id="2604572"/>
    <lineage>
        <taxon>Bacteria</taxon>
        <taxon>Bacillati</taxon>
        <taxon>Actinomycetota</taxon>
        <taxon>Actinomycetes</taxon>
        <taxon>Streptosporangiales</taxon>
        <taxon>Thermomonosporaceae</taxon>
        <taxon>Actinomadura</taxon>
    </lineage>
</organism>
<proteinExistence type="predicted"/>
<keyword evidence="2" id="KW-1185">Reference proteome</keyword>
<protein>
    <submittedName>
        <fullName evidence="1">Uncharacterized protein</fullName>
    </submittedName>
</protein>
<name>A0A5D3FPC2_9ACTN</name>
<dbReference type="AlphaFoldDB" id="A0A5D3FPC2"/>
<dbReference type="EMBL" id="VSRQ01000003">
    <property type="protein sequence ID" value="TYK49025.1"/>
    <property type="molecule type" value="Genomic_DNA"/>
</dbReference>
<evidence type="ECO:0000313" key="2">
    <source>
        <dbReference type="Proteomes" id="UP000323505"/>
    </source>
</evidence>
<dbReference type="Proteomes" id="UP000323505">
    <property type="component" value="Unassembled WGS sequence"/>
</dbReference>